<feature type="binding site" evidence="11">
    <location>
        <position position="341"/>
    </location>
    <ligand>
        <name>ATP</name>
        <dbReference type="ChEBI" id="CHEBI:30616"/>
    </ligand>
</feature>
<dbReference type="PROSITE" id="PS51165">
    <property type="entry name" value="THUMP"/>
    <property type="match status" value="1"/>
</dbReference>
<dbReference type="Pfam" id="PF02568">
    <property type="entry name" value="ThiI"/>
    <property type="match status" value="1"/>
</dbReference>
<comment type="subcellular location">
    <subcellularLocation>
        <location evidence="1 11">Cytoplasm</location>
    </subcellularLocation>
</comment>
<evidence type="ECO:0000256" key="6">
    <source>
        <dbReference type="ARBA" id="ARBA00022840"/>
    </source>
</evidence>
<dbReference type="GO" id="GO:0009228">
    <property type="term" value="P:thiamine biosynthetic process"/>
    <property type="evidence" value="ECO:0007669"/>
    <property type="project" value="UniProtKB-KW"/>
</dbReference>
<dbReference type="EC" id="2.8.1.4" evidence="11"/>
<keyword evidence="9" id="KW-1015">Disulfide bond</keyword>
<dbReference type="Gene3D" id="3.30.2130.30">
    <property type="match status" value="1"/>
</dbReference>
<comment type="caution">
    <text evidence="11">Lacks conserved residue(s) required for the propagation of feature annotation.</text>
</comment>
<dbReference type="GO" id="GO:0004810">
    <property type="term" value="F:CCA tRNA nucleotidyltransferase activity"/>
    <property type="evidence" value="ECO:0007669"/>
    <property type="project" value="InterPro"/>
</dbReference>
<dbReference type="InterPro" id="IPR049962">
    <property type="entry name" value="THUMP_ThiI"/>
</dbReference>
<dbReference type="NCBIfam" id="TIGR00342">
    <property type="entry name" value="tRNA uracil 4-sulfurtransferase ThiI"/>
    <property type="match status" value="1"/>
</dbReference>
<keyword evidence="3 11" id="KW-0820">tRNA-binding</keyword>
<comment type="pathway">
    <text evidence="11">Cofactor biosynthesis; thiamine diphosphate biosynthesis.</text>
</comment>
<feature type="binding site" evidence="11">
    <location>
        <position position="310"/>
    </location>
    <ligand>
        <name>ATP</name>
        <dbReference type="ChEBI" id="CHEBI:30616"/>
    </ligand>
</feature>
<evidence type="ECO:0000256" key="7">
    <source>
        <dbReference type="ARBA" id="ARBA00022884"/>
    </source>
</evidence>
<dbReference type="NCBIfam" id="TIGR04271">
    <property type="entry name" value="ThiI_C_thiazole"/>
    <property type="match status" value="1"/>
</dbReference>
<dbReference type="AlphaFoldDB" id="A0A364NKT7"/>
<dbReference type="GO" id="GO:0000049">
    <property type="term" value="F:tRNA binding"/>
    <property type="evidence" value="ECO:0007669"/>
    <property type="project" value="UniProtKB-UniRule"/>
</dbReference>
<dbReference type="InterPro" id="IPR003720">
    <property type="entry name" value="tRNA_STrfase"/>
</dbReference>
<dbReference type="PANTHER" id="PTHR43209:SF1">
    <property type="entry name" value="TRNA SULFURTRANSFERASE"/>
    <property type="match status" value="1"/>
</dbReference>
<comment type="function">
    <text evidence="11">Catalyzes the ATP-dependent transfer of a sulfur to tRNA to produce 4-thiouridine in position 8 of tRNAs, which functions as a near-UV photosensor. Also catalyzes the transfer of sulfur to the sulfur carrier protein ThiS, forming ThiS-thiocarboxylate. This is a step in the synthesis of thiazole, in the thiamine biosynthesis pathway. The sulfur is donated as persulfide by IscS.</text>
</comment>
<evidence type="ECO:0000256" key="3">
    <source>
        <dbReference type="ARBA" id="ARBA00022555"/>
    </source>
</evidence>
<dbReference type="InterPro" id="IPR020536">
    <property type="entry name" value="ThiI_AANH"/>
</dbReference>
<reference evidence="14 15" key="1">
    <citation type="submission" date="2018-06" db="EMBL/GenBank/DDBJ databases">
        <title>Nitrincola tibetense sp. nov., isolated from Lake XuguoCo on Tibetan Plateau.</title>
        <authorList>
            <person name="Xing P."/>
        </authorList>
    </citation>
    <scope>NUCLEOTIDE SEQUENCE [LARGE SCALE GENOMIC DNA]</scope>
    <source>
        <strain evidence="15">xg18</strain>
    </source>
</reference>
<evidence type="ECO:0000256" key="11">
    <source>
        <dbReference type="HAMAP-Rule" id="MF_00021"/>
    </source>
</evidence>
<dbReference type="PANTHER" id="PTHR43209">
    <property type="entry name" value="TRNA SULFURTRANSFERASE"/>
    <property type="match status" value="1"/>
</dbReference>
<accession>A0A364NKT7</accession>
<dbReference type="Gene3D" id="3.40.50.620">
    <property type="entry name" value="HUPs"/>
    <property type="match status" value="1"/>
</dbReference>
<dbReference type="InterPro" id="IPR004114">
    <property type="entry name" value="THUMP_dom"/>
</dbReference>
<dbReference type="OrthoDB" id="9773948at2"/>
<keyword evidence="2 11" id="KW-0963">Cytoplasm</keyword>
<dbReference type="GO" id="GO:0140741">
    <property type="term" value="F:tRNA-uracil-4 sulfurtransferase activity"/>
    <property type="evidence" value="ECO:0007669"/>
    <property type="project" value="UniProtKB-EC"/>
</dbReference>
<protein>
    <recommendedName>
        <fullName evidence="11">tRNA sulfurtransferase</fullName>
        <ecNumber evidence="11">2.8.1.4</ecNumber>
    </recommendedName>
    <alternativeName>
        <fullName evidence="11">Sulfur carrier protein ThiS sulfurtransferase</fullName>
    </alternativeName>
    <alternativeName>
        <fullName evidence="11">Thiamine biosynthesis protein ThiI</fullName>
    </alternativeName>
    <alternativeName>
        <fullName evidence="11">tRNA 4-thiouridine synthase</fullName>
    </alternativeName>
</protein>
<feature type="binding site" evidence="11">
    <location>
        <begin position="228"/>
        <end position="229"/>
    </location>
    <ligand>
        <name>ATP</name>
        <dbReference type="ChEBI" id="CHEBI:30616"/>
    </ligand>
</feature>
<keyword evidence="6 11" id="KW-0067">ATP-binding</keyword>
<keyword evidence="8 11" id="KW-0784">Thiamine biosynthesis</keyword>
<dbReference type="SUPFAM" id="SSF52402">
    <property type="entry name" value="Adenine nucleotide alpha hydrolases-like"/>
    <property type="match status" value="1"/>
</dbReference>
<evidence type="ECO:0000256" key="5">
    <source>
        <dbReference type="ARBA" id="ARBA00022741"/>
    </source>
</evidence>
<dbReference type="InterPro" id="IPR001763">
    <property type="entry name" value="Rhodanese-like_dom"/>
</dbReference>
<evidence type="ECO:0000256" key="4">
    <source>
        <dbReference type="ARBA" id="ARBA00022679"/>
    </source>
</evidence>
<dbReference type="SMART" id="SM00981">
    <property type="entry name" value="THUMP"/>
    <property type="match status" value="1"/>
</dbReference>
<dbReference type="InterPro" id="IPR014729">
    <property type="entry name" value="Rossmann-like_a/b/a_fold"/>
</dbReference>
<keyword evidence="15" id="KW-1185">Reference proteome</keyword>
<dbReference type="SUPFAM" id="SSF52821">
    <property type="entry name" value="Rhodanese/Cell cycle control phosphatase"/>
    <property type="match status" value="1"/>
</dbReference>
<gene>
    <name evidence="11" type="primary">thiI</name>
    <name evidence="14" type="ORF">DN062_11825</name>
</gene>
<dbReference type="CDD" id="cd11716">
    <property type="entry name" value="THUMP_ThiI"/>
    <property type="match status" value="1"/>
</dbReference>
<dbReference type="GO" id="GO:0005829">
    <property type="term" value="C:cytosol"/>
    <property type="evidence" value="ECO:0007669"/>
    <property type="project" value="TreeGrafter"/>
</dbReference>
<feature type="active site" description="Cysteine persulfide intermediate" evidence="11">
    <location>
        <position position="503"/>
    </location>
</feature>
<dbReference type="Proteomes" id="UP000250744">
    <property type="component" value="Unassembled WGS sequence"/>
</dbReference>
<dbReference type="InterPro" id="IPR036873">
    <property type="entry name" value="Rhodanese-like_dom_sf"/>
</dbReference>
<evidence type="ECO:0000256" key="10">
    <source>
        <dbReference type="ARBA" id="ARBA00023284"/>
    </source>
</evidence>
<dbReference type="InterPro" id="IPR026340">
    <property type="entry name" value="THII_Thiazole_biosynth_dom"/>
</dbReference>
<evidence type="ECO:0000256" key="2">
    <source>
        <dbReference type="ARBA" id="ARBA00022490"/>
    </source>
</evidence>
<evidence type="ECO:0000259" key="12">
    <source>
        <dbReference type="PROSITE" id="PS50206"/>
    </source>
</evidence>
<dbReference type="GO" id="GO:0005524">
    <property type="term" value="F:ATP binding"/>
    <property type="evidence" value="ECO:0007669"/>
    <property type="project" value="UniProtKB-UniRule"/>
</dbReference>
<dbReference type="Pfam" id="PF22025">
    <property type="entry name" value="ThiI_fer"/>
    <property type="match status" value="1"/>
</dbReference>
<dbReference type="InterPro" id="IPR054173">
    <property type="entry name" value="ThiI_fer"/>
</dbReference>
<dbReference type="Gene3D" id="3.40.250.10">
    <property type="entry name" value="Rhodanese-like domain"/>
    <property type="match status" value="1"/>
</dbReference>
<dbReference type="PROSITE" id="PS50206">
    <property type="entry name" value="RHODANESE_3"/>
    <property type="match status" value="1"/>
</dbReference>
<evidence type="ECO:0000256" key="9">
    <source>
        <dbReference type="ARBA" id="ARBA00023157"/>
    </source>
</evidence>
<sequence>MSSKSPHQKQLINKTCQSPLFSIKIKGFSVAPSATNLINTYRMKFIIRLFPEITIKSRGVRQQYIKQLKKNIRHLVKPICELSRVGGCWDLLEVETDPSTSPTQTQAISDALTRIPGIHHFMETQEHALPDIEGICKLTLSALAERLHNKTFAVRVQRTGIHSYSSLDLQKEIGAYLLDHSSAAGVNLKSPEELVLLQIHHDRLFIVGKRREGLGGYPLGTQENVATLMSGGFDSSVAAYQMLQRGIYTHFIFFRLGGTAHEEGVKRVAHYLWSQYSQSHQVKFVTVPFEGVVEHILTRVDQGLMGVILKRAMIRCADALARKLKTSALVTGEAISQVSSQTLTNLQVIDQTVSRLILRPLISANKQLIIDQAKAIGVAELCEQIPEYCGVISQRPTSRAKLTEIETSEDAMDSQVLQNAITSAVIESITQVLNNTADMPQVEEGLIESEADDRVVIIDIRAPDEREASPVKKLEYPVLVLPFYRLHSQFSSLDQSKEYWLYCDQGIMSKLQTQNLLSAGFTNVKVCPAHLLAQ</sequence>
<dbReference type="InterPro" id="IPR050102">
    <property type="entry name" value="tRNA_sulfurtransferase_ThiI"/>
</dbReference>
<dbReference type="UniPathway" id="UPA00060"/>
<dbReference type="GO" id="GO:0009229">
    <property type="term" value="P:thiamine diphosphate biosynthetic process"/>
    <property type="evidence" value="ECO:0007669"/>
    <property type="project" value="UniProtKB-UniRule"/>
</dbReference>
<evidence type="ECO:0000256" key="8">
    <source>
        <dbReference type="ARBA" id="ARBA00022977"/>
    </source>
</evidence>
<feature type="domain" description="THUMP" evidence="13">
    <location>
        <begin position="106"/>
        <end position="210"/>
    </location>
</feature>
<feature type="binding site" evidence="11">
    <location>
        <position position="332"/>
    </location>
    <ligand>
        <name>ATP</name>
        <dbReference type="ChEBI" id="CHEBI:30616"/>
    </ligand>
</feature>
<comment type="caution">
    <text evidence="14">The sequence shown here is derived from an EMBL/GenBank/DDBJ whole genome shotgun (WGS) entry which is preliminary data.</text>
</comment>
<dbReference type="EMBL" id="QKRX01000008">
    <property type="protein sequence ID" value="RAU17682.1"/>
    <property type="molecule type" value="Genomic_DNA"/>
</dbReference>
<evidence type="ECO:0000256" key="1">
    <source>
        <dbReference type="ARBA" id="ARBA00004496"/>
    </source>
</evidence>
<keyword evidence="5 11" id="KW-0547">Nucleotide-binding</keyword>
<feature type="domain" description="Rhodanese" evidence="12">
    <location>
        <begin position="451"/>
        <end position="528"/>
    </location>
</feature>
<dbReference type="HAMAP" id="MF_00021">
    <property type="entry name" value="ThiI"/>
    <property type="match status" value="1"/>
</dbReference>
<evidence type="ECO:0000313" key="15">
    <source>
        <dbReference type="Proteomes" id="UP000250744"/>
    </source>
</evidence>
<name>A0A364NKT7_9GAMM</name>
<dbReference type="Pfam" id="PF02926">
    <property type="entry name" value="THUMP"/>
    <property type="match status" value="1"/>
</dbReference>
<keyword evidence="4 11" id="KW-0808">Transferase</keyword>
<comment type="similarity">
    <text evidence="11">Belongs to the ThiI family.</text>
</comment>
<dbReference type="SUPFAM" id="SSF143437">
    <property type="entry name" value="THUMP domain-like"/>
    <property type="match status" value="1"/>
</dbReference>
<evidence type="ECO:0000313" key="14">
    <source>
        <dbReference type="EMBL" id="RAU17682.1"/>
    </source>
</evidence>
<keyword evidence="7 11" id="KW-0694">RNA-binding</keyword>
<dbReference type="GO" id="GO:0002937">
    <property type="term" value="P:tRNA 4-thiouridine biosynthesis"/>
    <property type="evidence" value="ECO:0007669"/>
    <property type="project" value="TreeGrafter"/>
</dbReference>
<dbReference type="GO" id="GO:0052837">
    <property type="term" value="P:thiazole biosynthetic process"/>
    <property type="evidence" value="ECO:0007669"/>
    <property type="project" value="InterPro"/>
</dbReference>
<dbReference type="CDD" id="cd00158">
    <property type="entry name" value="RHOD"/>
    <property type="match status" value="1"/>
</dbReference>
<organism evidence="14 15">
    <name type="scientific">Nitrincola tibetensis</name>
    <dbReference type="NCBI Taxonomy" id="2219697"/>
    <lineage>
        <taxon>Bacteria</taxon>
        <taxon>Pseudomonadati</taxon>
        <taxon>Pseudomonadota</taxon>
        <taxon>Gammaproteobacteria</taxon>
        <taxon>Oceanospirillales</taxon>
        <taxon>Oceanospirillaceae</taxon>
        <taxon>Nitrincola</taxon>
    </lineage>
</organism>
<comment type="catalytic activity">
    <reaction evidence="11">
        <text>[ThiI sulfur-carrier protein]-S-sulfanyl-L-cysteine + a uridine in tRNA + 2 reduced [2Fe-2S]-[ferredoxin] + ATP + H(+) = [ThiI sulfur-carrier protein]-L-cysteine + a 4-thiouridine in tRNA + 2 oxidized [2Fe-2S]-[ferredoxin] + AMP + diphosphate</text>
        <dbReference type="Rhea" id="RHEA:24176"/>
        <dbReference type="Rhea" id="RHEA-COMP:10000"/>
        <dbReference type="Rhea" id="RHEA-COMP:10001"/>
        <dbReference type="Rhea" id="RHEA-COMP:13337"/>
        <dbReference type="Rhea" id="RHEA-COMP:13338"/>
        <dbReference type="Rhea" id="RHEA-COMP:13339"/>
        <dbReference type="Rhea" id="RHEA-COMP:13340"/>
        <dbReference type="ChEBI" id="CHEBI:15378"/>
        <dbReference type="ChEBI" id="CHEBI:29950"/>
        <dbReference type="ChEBI" id="CHEBI:30616"/>
        <dbReference type="ChEBI" id="CHEBI:33019"/>
        <dbReference type="ChEBI" id="CHEBI:33737"/>
        <dbReference type="ChEBI" id="CHEBI:33738"/>
        <dbReference type="ChEBI" id="CHEBI:61963"/>
        <dbReference type="ChEBI" id="CHEBI:65315"/>
        <dbReference type="ChEBI" id="CHEBI:136798"/>
        <dbReference type="ChEBI" id="CHEBI:456215"/>
        <dbReference type="EC" id="2.8.1.4"/>
    </reaction>
</comment>
<dbReference type="InterPro" id="IPR049961">
    <property type="entry name" value="ThiI_N"/>
</dbReference>
<comment type="catalytic activity">
    <reaction evidence="11">
        <text>[ThiS sulfur-carrier protein]-C-terminal Gly-Gly-AMP + S-sulfanyl-L-cysteinyl-[cysteine desulfurase] + AH2 = [ThiS sulfur-carrier protein]-C-terminal-Gly-aminoethanethioate + L-cysteinyl-[cysteine desulfurase] + A + AMP + 2 H(+)</text>
        <dbReference type="Rhea" id="RHEA:43340"/>
        <dbReference type="Rhea" id="RHEA-COMP:12157"/>
        <dbReference type="Rhea" id="RHEA-COMP:12158"/>
        <dbReference type="Rhea" id="RHEA-COMP:12910"/>
        <dbReference type="Rhea" id="RHEA-COMP:19908"/>
        <dbReference type="ChEBI" id="CHEBI:13193"/>
        <dbReference type="ChEBI" id="CHEBI:15378"/>
        <dbReference type="ChEBI" id="CHEBI:17499"/>
        <dbReference type="ChEBI" id="CHEBI:29950"/>
        <dbReference type="ChEBI" id="CHEBI:61963"/>
        <dbReference type="ChEBI" id="CHEBI:90618"/>
        <dbReference type="ChEBI" id="CHEBI:232372"/>
        <dbReference type="ChEBI" id="CHEBI:456215"/>
    </reaction>
</comment>
<keyword evidence="10" id="KW-0676">Redox-active center</keyword>
<evidence type="ECO:0000259" key="13">
    <source>
        <dbReference type="PROSITE" id="PS51165"/>
    </source>
</evidence>
<proteinExistence type="inferred from homology"/>